<dbReference type="PANTHER" id="PTHR41299:SF1">
    <property type="entry name" value="THIAMINE PYROPHOSPHOKINASE"/>
    <property type="match status" value="1"/>
</dbReference>
<dbReference type="InterPro" id="IPR007373">
    <property type="entry name" value="Thiamin_PyroPKinase_B1-bd"/>
</dbReference>
<dbReference type="InterPro" id="IPR053149">
    <property type="entry name" value="TPK"/>
</dbReference>
<keyword evidence="1 7" id="KW-0808">Transferase</keyword>
<reference evidence="7" key="2">
    <citation type="submission" date="2021-04" db="EMBL/GenBank/DDBJ databases">
        <authorList>
            <person name="Gilroy R."/>
        </authorList>
    </citation>
    <scope>NUCLEOTIDE SEQUENCE</scope>
    <source>
        <strain evidence="7">Gambia15-2214</strain>
    </source>
</reference>
<dbReference type="EMBL" id="JAHLFV010000161">
    <property type="protein sequence ID" value="MBU3850253.1"/>
    <property type="molecule type" value="Genomic_DNA"/>
</dbReference>
<dbReference type="GO" id="GO:0005524">
    <property type="term" value="F:ATP binding"/>
    <property type="evidence" value="ECO:0007669"/>
    <property type="project" value="UniProtKB-KW"/>
</dbReference>
<name>A0A9E2L293_9SPIR</name>
<evidence type="ECO:0000259" key="6">
    <source>
        <dbReference type="SMART" id="SM00983"/>
    </source>
</evidence>
<dbReference type="AlphaFoldDB" id="A0A9E2L293"/>
<comment type="caution">
    <text evidence="7">The sequence shown here is derived from an EMBL/GenBank/DDBJ whole genome shotgun (WGS) entry which is preliminary data.</text>
</comment>
<evidence type="ECO:0000313" key="7">
    <source>
        <dbReference type="EMBL" id="MBU3850253.1"/>
    </source>
</evidence>
<evidence type="ECO:0000256" key="1">
    <source>
        <dbReference type="ARBA" id="ARBA00022679"/>
    </source>
</evidence>
<evidence type="ECO:0000256" key="3">
    <source>
        <dbReference type="ARBA" id="ARBA00022777"/>
    </source>
</evidence>
<evidence type="ECO:0000256" key="2">
    <source>
        <dbReference type="ARBA" id="ARBA00022741"/>
    </source>
</evidence>
<evidence type="ECO:0000256" key="5">
    <source>
        <dbReference type="NCBIfam" id="TIGR01378"/>
    </source>
</evidence>
<dbReference type="GO" id="GO:0006772">
    <property type="term" value="P:thiamine metabolic process"/>
    <property type="evidence" value="ECO:0007669"/>
    <property type="project" value="UniProtKB-UniRule"/>
</dbReference>
<evidence type="ECO:0000256" key="4">
    <source>
        <dbReference type="ARBA" id="ARBA00022840"/>
    </source>
</evidence>
<dbReference type="CDD" id="cd07995">
    <property type="entry name" value="TPK"/>
    <property type="match status" value="1"/>
</dbReference>
<gene>
    <name evidence="7" type="ORF">IAA16_06780</name>
</gene>
<dbReference type="GO" id="GO:0009229">
    <property type="term" value="P:thiamine diphosphate biosynthetic process"/>
    <property type="evidence" value="ECO:0007669"/>
    <property type="project" value="InterPro"/>
</dbReference>
<dbReference type="PANTHER" id="PTHR41299">
    <property type="entry name" value="THIAMINE PYROPHOSPHOKINASE"/>
    <property type="match status" value="1"/>
</dbReference>
<dbReference type="Pfam" id="PF04263">
    <property type="entry name" value="TPK_catalytic"/>
    <property type="match status" value="1"/>
</dbReference>
<reference evidence="7" key="1">
    <citation type="journal article" date="2021" name="PeerJ">
        <title>Extensive microbial diversity within the chicken gut microbiome revealed by metagenomics and culture.</title>
        <authorList>
            <person name="Gilroy R."/>
            <person name="Ravi A."/>
            <person name="Getino M."/>
            <person name="Pursley I."/>
            <person name="Horton D.L."/>
            <person name="Alikhan N.F."/>
            <person name="Baker D."/>
            <person name="Gharbi K."/>
            <person name="Hall N."/>
            <person name="Watson M."/>
            <person name="Adriaenssens E.M."/>
            <person name="Foster-Nyarko E."/>
            <person name="Jarju S."/>
            <person name="Secka A."/>
            <person name="Antonio M."/>
            <person name="Oren A."/>
            <person name="Chaudhuri R.R."/>
            <person name="La Ragione R."/>
            <person name="Hildebrand F."/>
            <person name="Pallen M.J."/>
        </authorList>
    </citation>
    <scope>NUCLEOTIDE SEQUENCE</scope>
    <source>
        <strain evidence="7">Gambia15-2214</strain>
    </source>
</reference>
<sequence>MRRCVIIGGAPIQDYQWIRQHLLPDDFYIFCDGGLKHRQSLQVTPDLLVGDFDSWDNPKTETETIVLPREKDDTDTFFGVKEGVKRGFEDFLLIGVIGGRFDHSLGNISALLYLAGLGKKALIIDDYSSIEIVSSEPCFIHDNVQYFSVLNIDGKAKGITIKNAQYPLEHAEITWDYQYGISNQVLPGKMAEVTTQEGCLLLVKVYRE</sequence>
<dbReference type="NCBIfam" id="TIGR01378">
    <property type="entry name" value="thi_PPkinase"/>
    <property type="match status" value="1"/>
</dbReference>
<dbReference type="EC" id="2.7.6.2" evidence="5"/>
<dbReference type="Gene3D" id="3.40.50.10240">
    <property type="entry name" value="Thiamin pyrophosphokinase, catalytic domain"/>
    <property type="match status" value="1"/>
</dbReference>
<dbReference type="InterPro" id="IPR007371">
    <property type="entry name" value="TPK_catalytic"/>
</dbReference>
<feature type="domain" description="Thiamin pyrophosphokinase thiamin-binding" evidence="6">
    <location>
        <begin position="141"/>
        <end position="201"/>
    </location>
</feature>
<dbReference type="InterPro" id="IPR006282">
    <property type="entry name" value="Thi_PPkinase"/>
</dbReference>
<keyword evidence="2" id="KW-0547">Nucleotide-binding</keyword>
<dbReference type="SUPFAM" id="SSF63999">
    <property type="entry name" value="Thiamin pyrophosphokinase, catalytic domain"/>
    <property type="match status" value="1"/>
</dbReference>
<dbReference type="GO" id="GO:0004788">
    <property type="term" value="F:thiamine diphosphokinase activity"/>
    <property type="evidence" value="ECO:0007669"/>
    <property type="project" value="UniProtKB-UniRule"/>
</dbReference>
<dbReference type="InterPro" id="IPR036759">
    <property type="entry name" value="TPK_catalytic_sf"/>
</dbReference>
<dbReference type="Pfam" id="PF04265">
    <property type="entry name" value="TPK_B1_binding"/>
    <property type="match status" value="1"/>
</dbReference>
<evidence type="ECO:0000313" key="8">
    <source>
        <dbReference type="Proteomes" id="UP000823914"/>
    </source>
</evidence>
<proteinExistence type="predicted"/>
<dbReference type="GO" id="GO:0016301">
    <property type="term" value="F:kinase activity"/>
    <property type="evidence" value="ECO:0007669"/>
    <property type="project" value="UniProtKB-KW"/>
</dbReference>
<accession>A0A9E2L293</accession>
<protein>
    <recommendedName>
        <fullName evidence="5">Thiamine diphosphokinase</fullName>
        <ecNumber evidence="5">2.7.6.2</ecNumber>
    </recommendedName>
</protein>
<dbReference type="GO" id="GO:0030975">
    <property type="term" value="F:thiamine binding"/>
    <property type="evidence" value="ECO:0007669"/>
    <property type="project" value="InterPro"/>
</dbReference>
<dbReference type="SMART" id="SM00983">
    <property type="entry name" value="TPK_B1_binding"/>
    <property type="match status" value="1"/>
</dbReference>
<dbReference type="Proteomes" id="UP000823914">
    <property type="component" value="Unassembled WGS sequence"/>
</dbReference>
<keyword evidence="3" id="KW-0418">Kinase</keyword>
<keyword evidence="4" id="KW-0067">ATP-binding</keyword>
<organism evidence="7 8">
    <name type="scientific">Candidatus Treponema excrementipullorum</name>
    <dbReference type="NCBI Taxonomy" id="2838768"/>
    <lineage>
        <taxon>Bacteria</taxon>
        <taxon>Pseudomonadati</taxon>
        <taxon>Spirochaetota</taxon>
        <taxon>Spirochaetia</taxon>
        <taxon>Spirochaetales</taxon>
        <taxon>Treponemataceae</taxon>
        <taxon>Treponema</taxon>
    </lineage>
</organism>